<dbReference type="Gene3D" id="1.25.10.10">
    <property type="entry name" value="Leucine-rich Repeat Variant"/>
    <property type="match status" value="2"/>
</dbReference>
<evidence type="ECO:0000259" key="5">
    <source>
        <dbReference type="Pfam" id="PF12612"/>
    </source>
</evidence>
<feature type="region of interest" description="Disordered" evidence="4">
    <location>
        <begin position="1185"/>
        <end position="1211"/>
    </location>
</feature>
<dbReference type="GO" id="GO:0048487">
    <property type="term" value="F:beta-tubulin binding"/>
    <property type="evidence" value="ECO:0007669"/>
    <property type="project" value="InterPro"/>
</dbReference>
<proteinExistence type="inferred from homology"/>
<dbReference type="GO" id="GO:0005096">
    <property type="term" value="F:GTPase activator activity"/>
    <property type="evidence" value="ECO:0007669"/>
    <property type="project" value="InterPro"/>
</dbReference>
<dbReference type="AlphaFoldDB" id="A0A4E0S047"/>
<dbReference type="InterPro" id="IPR016024">
    <property type="entry name" value="ARM-type_fold"/>
</dbReference>
<dbReference type="GO" id="GO:0007023">
    <property type="term" value="P:post-chaperonin tubulin folding pathway"/>
    <property type="evidence" value="ECO:0007669"/>
    <property type="project" value="InterPro"/>
</dbReference>
<evidence type="ECO:0000256" key="4">
    <source>
        <dbReference type="SAM" id="MobiDB-lite"/>
    </source>
</evidence>
<dbReference type="GO" id="GO:0034333">
    <property type="term" value="P:adherens junction assembly"/>
    <property type="evidence" value="ECO:0007669"/>
    <property type="project" value="TreeGrafter"/>
</dbReference>
<protein>
    <recommendedName>
        <fullName evidence="2">Tubulin-specific chaperone D</fullName>
    </recommendedName>
</protein>
<dbReference type="Pfam" id="PF23579">
    <property type="entry name" value="ARM_TBCD"/>
    <property type="match status" value="1"/>
</dbReference>
<dbReference type="GO" id="GO:0000226">
    <property type="term" value="P:microtubule cytoskeleton organization"/>
    <property type="evidence" value="ECO:0007669"/>
    <property type="project" value="TreeGrafter"/>
</dbReference>
<feature type="compositionally biased region" description="Polar residues" evidence="4">
    <location>
        <begin position="1188"/>
        <end position="1202"/>
    </location>
</feature>
<evidence type="ECO:0000256" key="1">
    <source>
        <dbReference type="ARBA" id="ARBA00006853"/>
    </source>
</evidence>
<evidence type="ECO:0000313" key="8">
    <source>
        <dbReference type="Proteomes" id="UP000230066"/>
    </source>
</evidence>
<accession>A0A4E0S047</accession>
<name>A0A4E0S047_FASHE</name>
<dbReference type="InterPro" id="IPR033162">
    <property type="entry name" value="TBCD"/>
</dbReference>
<organism evidence="7 8">
    <name type="scientific">Fasciola hepatica</name>
    <name type="common">Liver fluke</name>
    <dbReference type="NCBI Taxonomy" id="6192"/>
    <lineage>
        <taxon>Eukaryota</taxon>
        <taxon>Metazoa</taxon>
        <taxon>Spiralia</taxon>
        <taxon>Lophotrochozoa</taxon>
        <taxon>Platyhelminthes</taxon>
        <taxon>Trematoda</taxon>
        <taxon>Digenea</taxon>
        <taxon>Plagiorchiida</taxon>
        <taxon>Echinostomata</taxon>
        <taxon>Echinostomatoidea</taxon>
        <taxon>Fasciolidae</taxon>
        <taxon>Fasciola</taxon>
    </lineage>
</organism>
<feature type="domain" description="Tubulin-folding cofactor D C-terminal" evidence="5">
    <location>
        <begin position="900"/>
        <end position="1084"/>
    </location>
</feature>
<evidence type="ECO:0000256" key="2">
    <source>
        <dbReference type="ARBA" id="ARBA00015003"/>
    </source>
</evidence>
<feature type="domain" description="Tubulin-folding cofactor D ARM repeats" evidence="6">
    <location>
        <begin position="278"/>
        <end position="533"/>
    </location>
</feature>
<dbReference type="EMBL" id="JXXN02001217">
    <property type="protein sequence ID" value="THD25262.1"/>
    <property type="molecule type" value="Genomic_DNA"/>
</dbReference>
<comment type="similarity">
    <text evidence="1">Belongs to the TBCD family.</text>
</comment>
<evidence type="ECO:0000256" key="3">
    <source>
        <dbReference type="ARBA" id="ARBA00023186"/>
    </source>
</evidence>
<evidence type="ECO:0000313" key="7">
    <source>
        <dbReference type="EMBL" id="THD25262.1"/>
    </source>
</evidence>
<keyword evidence="3" id="KW-0143">Chaperone</keyword>
<dbReference type="PANTHER" id="PTHR12658">
    <property type="entry name" value="BETA-TUBULIN COFACTOR D"/>
    <property type="match status" value="1"/>
</dbReference>
<keyword evidence="8" id="KW-1185">Reference proteome</keyword>
<dbReference type="GO" id="GO:0016328">
    <property type="term" value="C:lateral plasma membrane"/>
    <property type="evidence" value="ECO:0007669"/>
    <property type="project" value="TreeGrafter"/>
</dbReference>
<dbReference type="Proteomes" id="UP000230066">
    <property type="component" value="Unassembled WGS sequence"/>
</dbReference>
<dbReference type="PANTHER" id="PTHR12658:SF0">
    <property type="entry name" value="TUBULIN-SPECIFIC CHAPERONE D"/>
    <property type="match status" value="1"/>
</dbReference>
<sequence>MDSNRDLLPEEEQFLIFNNFKHYDEVIKLISTITDATKLQTTEEHLEEEFIKIFGFYQEQPHLLDPYLPKMISDTLEVVKTTKTGSRAFHFAFRVLYLMVKTRGYKSIIRLMPHTVDDIEPTLVMLTEQDTEDANTWETRYVLLLWLSILIMVPFGLNCLDSEDRAPIVNRILDQSKRYLSLDGRTQEAASFLLARLVTRPDVVQAHLTPVLDWCLEQIKNADCTTGKGQKLLCGVLRSLANICKVGRRQELLAHAPRLLESILHMSIAAAKGNWIYRFETKLLQRIGLLFCPPRSFSWQYQRGLRSLADNLAPRLRELQNTTDGNTNQASNFSTSLERTVTHGLTESTDDDDELDLEHADEVAEVIDRLINSLRNQYTVVRWSAAKGLGRMCGRLSRSMVNDVLSAILLLCTRLEPFTAWHGACLALAELGRRSLLLPSKLPEVMPVILRALFYDERSGDHSYGSNVRDAACYVCWAFARAYQAADLAPYVTQVAQSLVLVSLFDREVNVRRAAAAAFQENVGRQGQFPHGIEILTACDYFAVRNLKNCYLELSAFVAQFPEYTQAMIDHLATKLLGHWDVVIRFLSARALNVLCRFSPEYMLHSILPATVRCCTEAALYERQGNLFGTAELIEGLGKDAIGPELLVQIKEIVPTLSERNQFRGLSGELLRKASCHLIEKSSRTRLPLHGDPVIVKINLMSMRTSAFAETWRLLLDDCVAHKEVEIQKTAVSAYTQLLAAYLYDKDKHLQIAYRDKMFGHLTQQLEANSETKQSGFLQVLADAPADLFTGHVQKTLELVTAACRISTKTRSWGDARASALKSVLGIMRTLGHGHPELTPEVIFSLGPILLQSLSDYTLDSRGDIGSRVRETGMNCLLGYLGFLFSDPSTNNPDPMLVEEIVVSIVQQSVEKIDRTRAAAGQAFSGILYHEPPIRYIPHVKKVKEIFSKDECDTIVWSAAHQTFPKFVQLLDLPEYRFRLVLGLVVSVGGLTEKTVLCSTEALTAYLLTHEADHKFITEFISTVNQISARFASDERVIVPLFRFVDFLLNDPVIAGAVNGESPILINLIDNTWNETKRSADVHRIKAAINVFGGMLQFEGSARKRSASLMMILMAHKYPVIRKSAATKLYECLVMFDLVEPEVMDQVTTLLTETIWESELDEIRPIRNTICEMLGVPVPRIINPKVTPDSNTPTDQTRSVISVNGDAGDRG</sequence>
<evidence type="ECO:0000259" key="6">
    <source>
        <dbReference type="Pfam" id="PF25767"/>
    </source>
</evidence>
<dbReference type="SUPFAM" id="SSF48371">
    <property type="entry name" value="ARM repeat"/>
    <property type="match status" value="1"/>
</dbReference>
<dbReference type="InterPro" id="IPR058033">
    <property type="entry name" value="ARM_TBCD_2nd"/>
</dbReference>
<dbReference type="GO" id="GO:0070830">
    <property type="term" value="P:bicellular tight junction assembly"/>
    <property type="evidence" value="ECO:0007669"/>
    <property type="project" value="TreeGrafter"/>
</dbReference>
<comment type="caution">
    <text evidence="7">The sequence shown here is derived from an EMBL/GenBank/DDBJ whole genome shotgun (WGS) entry which is preliminary data.</text>
</comment>
<reference evidence="7" key="1">
    <citation type="submission" date="2019-03" db="EMBL/GenBank/DDBJ databases">
        <title>Improved annotation for the trematode Fasciola hepatica.</title>
        <authorList>
            <person name="Choi Y.-J."/>
            <person name="Martin J."/>
            <person name="Mitreva M."/>
        </authorList>
    </citation>
    <scope>NUCLEOTIDE SEQUENCE [LARGE SCALE GENOMIC DNA]</scope>
</reference>
<dbReference type="Pfam" id="PF25767">
    <property type="entry name" value="ARM_TBCD_2nd"/>
    <property type="match status" value="1"/>
</dbReference>
<dbReference type="GO" id="GO:0007021">
    <property type="term" value="P:tubulin complex assembly"/>
    <property type="evidence" value="ECO:0007669"/>
    <property type="project" value="InterPro"/>
</dbReference>
<dbReference type="Pfam" id="PF12612">
    <property type="entry name" value="TFCD_C"/>
    <property type="match status" value="1"/>
</dbReference>
<dbReference type="InterPro" id="IPR022577">
    <property type="entry name" value="TBCD_C"/>
</dbReference>
<dbReference type="InterPro" id="IPR011989">
    <property type="entry name" value="ARM-like"/>
</dbReference>
<gene>
    <name evidence="7" type="ORF">D915_002510</name>
</gene>